<sequence>MRVCYVFLVGAAILFAGSTKVSEASELGETQFVKLEDVGW</sequence>
<dbReference type="Proteomes" id="UP000760860">
    <property type="component" value="Unassembled WGS sequence"/>
</dbReference>
<name>A0A8T1JPL2_9STRA</name>
<evidence type="ECO:0000313" key="5">
    <source>
        <dbReference type="EMBL" id="KAG3206561.1"/>
    </source>
</evidence>
<accession>A0A8T1JPL2</accession>
<evidence type="ECO:0008006" key="7">
    <source>
        <dbReference type="Google" id="ProtNLM"/>
    </source>
</evidence>
<evidence type="ECO:0000313" key="4">
    <source>
        <dbReference type="EMBL" id="KAG2888811.1"/>
    </source>
</evidence>
<evidence type="ECO:0000313" key="2">
    <source>
        <dbReference type="EMBL" id="KAG2822318.1"/>
    </source>
</evidence>
<comment type="caution">
    <text evidence="4">The sequence shown here is derived from an EMBL/GenBank/DDBJ whole genome shotgun (WGS) entry which is preliminary data.</text>
</comment>
<evidence type="ECO:0000256" key="1">
    <source>
        <dbReference type="SAM" id="SignalP"/>
    </source>
</evidence>
<feature type="signal peptide" evidence="1">
    <location>
        <begin position="1"/>
        <end position="24"/>
    </location>
</feature>
<protein>
    <recommendedName>
        <fullName evidence="7">RxLR effector protein</fullName>
    </recommendedName>
</protein>
<dbReference type="AlphaFoldDB" id="A0A8T1JPL2"/>
<proteinExistence type="predicted"/>
<reference evidence="4" key="1">
    <citation type="submission" date="2018-10" db="EMBL/GenBank/DDBJ databases">
        <title>Effector identification in a new, highly contiguous assembly of the strawberry crown rot pathogen Phytophthora cactorum.</title>
        <authorList>
            <person name="Armitage A.D."/>
            <person name="Nellist C.F."/>
            <person name="Bates H."/>
            <person name="Vickerstaff R.J."/>
            <person name="Harrison R.J."/>
        </authorList>
    </citation>
    <scope>NUCLEOTIDE SEQUENCE</scope>
    <source>
        <strain evidence="2">15-7</strain>
        <strain evidence="3">4032</strain>
        <strain evidence="4">4040</strain>
        <strain evidence="5">P421</strain>
    </source>
</reference>
<evidence type="ECO:0000313" key="6">
    <source>
        <dbReference type="Proteomes" id="UP000736787"/>
    </source>
</evidence>
<dbReference type="Proteomes" id="UP000735874">
    <property type="component" value="Unassembled WGS sequence"/>
</dbReference>
<dbReference type="EMBL" id="RCMG01001667">
    <property type="protein sequence ID" value="KAG2822318.1"/>
    <property type="molecule type" value="Genomic_DNA"/>
</dbReference>
<feature type="chain" id="PRO_5040044065" description="RxLR effector protein" evidence="1">
    <location>
        <begin position="25"/>
        <end position="40"/>
    </location>
</feature>
<organism evidence="4 6">
    <name type="scientific">Phytophthora cactorum</name>
    <dbReference type="NCBI Taxonomy" id="29920"/>
    <lineage>
        <taxon>Eukaryota</taxon>
        <taxon>Sar</taxon>
        <taxon>Stramenopiles</taxon>
        <taxon>Oomycota</taxon>
        <taxon>Peronosporomycetes</taxon>
        <taxon>Peronosporales</taxon>
        <taxon>Peronosporaceae</taxon>
        <taxon>Phytophthora</taxon>
    </lineage>
</organism>
<dbReference type="EMBL" id="RCMI01002417">
    <property type="protein sequence ID" value="KAG2876645.1"/>
    <property type="molecule type" value="Genomic_DNA"/>
</dbReference>
<gene>
    <name evidence="2" type="ORF">PC113_g22351</name>
    <name evidence="3" type="ORF">PC115_g23565</name>
    <name evidence="4" type="ORF">PC117_g24826</name>
    <name evidence="5" type="ORF">PC129_g21716</name>
</gene>
<dbReference type="Proteomes" id="UP000774804">
    <property type="component" value="Unassembled WGS sequence"/>
</dbReference>
<dbReference type="Proteomes" id="UP000736787">
    <property type="component" value="Unassembled WGS sequence"/>
</dbReference>
<evidence type="ECO:0000313" key="3">
    <source>
        <dbReference type="EMBL" id="KAG2876645.1"/>
    </source>
</evidence>
<dbReference type="EMBL" id="RCMK01001762">
    <property type="protein sequence ID" value="KAG2888811.1"/>
    <property type="molecule type" value="Genomic_DNA"/>
</dbReference>
<dbReference type="EMBL" id="RCMV01001815">
    <property type="protein sequence ID" value="KAG3206561.1"/>
    <property type="molecule type" value="Genomic_DNA"/>
</dbReference>
<keyword evidence="1" id="KW-0732">Signal</keyword>